<proteinExistence type="predicted"/>
<comment type="caution">
    <text evidence="1">The sequence shown here is derived from an EMBL/GenBank/DDBJ whole genome shotgun (WGS) entry which is preliminary data.</text>
</comment>
<reference evidence="1 2" key="1">
    <citation type="journal article" date="2022" name="Genome Biol. Evol.">
        <title>The Spruce Budworm Genome: Reconstructing the Evolutionary History of Antifreeze Proteins.</title>
        <authorList>
            <person name="Beliveau C."/>
            <person name="Gagne P."/>
            <person name="Picq S."/>
            <person name="Vernygora O."/>
            <person name="Keeling C.I."/>
            <person name="Pinkney K."/>
            <person name="Doucet D."/>
            <person name="Wen F."/>
            <person name="Johnston J.S."/>
            <person name="Maaroufi H."/>
            <person name="Boyle B."/>
            <person name="Laroche J."/>
            <person name="Dewar K."/>
            <person name="Juretic N."/>
            <person name="Blackburn G."/>
            <person name="Nisole A."/>
            <person name="Brunet B."/>
            <person name="Brandao M."/>
            <person name="Lumley L."/>
            <person name="Duan J."/>
            <person name="Quan G."/>
            <person name="Lucarotti C.J."/>
            <person name="Roe A.D."/>
            <person name="Sperling F.A.H."/>
            <person name="Levesque R.C."/>
            <person name="Cusson M."/>
        </authorList>
    </citation>
    <scope>NUCLEOTIDE SEQUENCE [LARGE SCALE GENOMIC DNA]</scope>
    <source>
        <strain evidence="1">Glfc:IPQL:Cfum</strain>
    </source>
</reference>
<evidence type="ECO:0000313" key="2">
    <source>
        <dbReference type="Proteomes" id="UP001064048"/>
    </source>
</evidence>
<accession>A0ACC0JH64</accession>
<evidence type="ECO:0000313" key="1">
    <source>
        <dbReference type="EMBL" id="KAI8423442.1"/>
    </source>
</evidence>
<name>A0ACC0JH64_CHOFU</name>
<gene>
    <name evidence="1" type="ORF">MSG28_012574</name>
</gene>
<sequence length="964" mass="109694">MGPGLAQSDEDDVPDYWDGDYNEQWYQDQLEKLGLNNDDDKAPEDTNNFNDYDNIANVGNQEKKQDEMDKKVEEEIQEFQENFNENDAINDYQYEDNRSEQSEKVGDDEADDKAQPIRDDDDANNKNDEYDEYGLNVKDDVDLPPAQKDDEKDVEISKDDDVVPLPIPPQYSDEVKQIMEETKAILDEEEEKPNDFAEDDVKEDENIDDEIKNIFQETEKILEQTDNKFDEESDKSQQIDSPVKEEADFNIDDDAEKKIDENLNDNIVSEDEDTVDKVYEDLNDDLSSLFETLDKLTKSVNEDDKVEQDLVDYAVNSDESLDEAADYENVLDSNLSDLFSEHSKQLEEKVAEKSDINDEDDIETMPAEEPQEAINKIESVNTSNENEGEKELIKSVSVDDLTNDQLDQLMKDFEVQHSDAFDAVPNVDHFVNKIKLQYGKTKVITSENYPAGYPTNRIVDWIITGEGVGIEFNVTDFAVNSALGDYLMVKPGQTDDSGSEGLLFAYHLNEPRAYRFVDVDKLFLRFDSKNGFSFLRGFSITVKMIGVFRIKLSFFGTVILQLSMRGFVSQEQSDDGHYTPLPADPEPEPEPEPVLPEPRSVLHIMLGGLTLGEFKELQEDFRLLVADMATMYINANRINPGINRTKMEPLIDRNNFAVSAMMTVTMQILFFTIASLFQSDKVTDFTGGANFIIIALLTFFLGQGGSHMKNYDSRQLMVTAFVCLWGARLSGYLIYRIYHIGRDKQFEDRKSNTLRFAVFYSFQAVWVFVVSLPVIIINSPHHSFPKSPKTMTTLDSAGAGVFVIGLLIETYADLQKFAFRQEPANQGKWCNDGLWGLSRHPNYFGEVVLWWGIFIISLNVIEGVEWVAILSPLFTTAIILFLSGIPLLERSADEKYRDNPDYLYYKASTSPLIPIPTAIYVEVPKFLKFVMCCEFPIYDSTGDEFPAPTIVTETTSVSMVQSQT</sequence>
<protein>
    <submittedName>
        <fullName evidence="1">Uncharacterized protein</fullName>
    </submittedName>
</protein>
<keyword evidence="2" id="KW-1185">Reference proteome</keyword>
<organism evidence="1 2">
    <name type="scientific">Choristoneura fumiferana</name>
    <name type="common">Spruce budworm moth</name>
    <name type="synonym">Archips fumiferana</name>
    <dbReference type="NCBI Taxonomy" id="7141"/>
    <lineage>
        <taxon>Eukaryota</taxon>
        <taxon>Metazoa</taxon>
        <taxon>Ecdysozoa</taxon>
        <taxon>Arthropoda</taxon>
        <taxon>Hexapoda</taxon>
        <taxon>Insecta</taxon>
        <taxon>Pterygota</taxon>
        <taxon>Neoptera</taxon>
        <taxon>Endopterygota</taxon>
        <taxon>Lepidoptera</taxon>
        <taxon>Glossata</taxon>
        <taxon>Ditrysia</taxon>
        <taxon>Tortricoidea</taxon>
        <taxon>Tortricidae</taxon>
        <taxon>Tortricinae</taxon>
        <taxon>Choristoneura</taxon>
    </lineage>
</organism>
<dbReference type="Proteomes" id="UP001064048">
    <property type="component" value="Chromosome 22"/>
</dbReference>
<dbReference type="EMBL" id="CM046122">
    <property type="protein sequence ID" value="KAI8423442.1"/>
    <property type="molecule type" value="Genomic_DNA"/>
</dbReference>